<dbReference type="PANTHER" id="PTHR14699:SF0">
    <property type="entry name" value="TETRATRICOPEPTIDE REPEAT PROTEIN 21 HOMOLOG"/>
    <property type="match status" value="1"/>
</dbReference>
<dbReference type="SUPFAM" id="SSF48452">
    <property type="entry name" value="TPR-like"/>
    <property type="match status" value="1"/>
</dbReference>
<evidence type="ECO:0000313" key="2">
    <source>
        <dbReference type="EMBL" id="MFH4973496.1"/>
    </source>
</evidence>
<dbReference type="PANTHER" id="PTHR14699">
    <property type="entry name" value="STI2 PROTEIN-RELATED"/>
    <property type="match status" value="1"/>
</dbReference>
<proteinExistence type="predicted"/>
<accession>A0ABD6E802</accession>
<feature type="domain" description="Tetratricopeptide repeat protein 21A/21B C-terminal ARM" evidence="1">
    <location>
        <begin position="2"/>
        <end position="185"/>
    </location>
</feature>
<evidence type="ECO:0000259" key="1">
    <source>
        <dbReference type="Pfam" id="PF25063"/>
    </source>
</evidence>
<dbReference type="Proteomes" id="UP001608902">
    <property type="component" value="Unassembled WGS sequence"/>
</dbReference>
<name>A0ABD6E802_9BILA</name>
<sequence length="190" mass="21842">MLASNNRATVQQALTKLIEMAGAENAEVESVGAVLGCARAYIILKQTPKAKAQLKRLIGHRWSLEDAEYLEKCWLLLADLYIHQGKSEQATSLLRTILQHNNSCIKAFEYMGYLREREQKWTDAAANYEEAWRLSGRRNPSIGYKLAHNYLKCRKLFDCIDVCHRVIALHPTYPKIKREILDKARANLRI</sequence>
<evidence type="ECO:0000313" key="3">
    <source>
        <dbReference type="Proteomes" id="UP001608902"/>
    </source>
</evidence>
<dbReference type="Pfam" id="PF25063">
    <property type="entry name" value="ARM_TT21_C"/>
    <property type="match status" value="1"/>
</dbReference>
<dbReference type="FunFam" id="1.25.40.10:FF:000219">
    <property type="entry name" value="Tetratricopeptide repeat domain 21B"/>
    <property type="match status" value="1"/>
</dbReference>
<organism evidence="2 3">
    <name type="scientific">Gnathostoma spinigerum</name>
    <dbReference type="NCBI Taxonomy" id="75299"/>
    <lineage>
        <taxon>Eukaryota</taxon>
        <taxon>Metazoa</taxon>
        <taxon>Ecdysozoa</taxon>
        <taxon>Nematoda</taxon>
        <taxon>Chromadorea</taxon>
        <taxon>Rhabditida</taxon>
        <taxon>Spirurina</taxon>
        <taxon>Gnathostomatomorpha</taxon>
        <taxon>Gnathostomatoidea</taxon>
        <taxon>Gnathostomatidae</taxon>
        <taxon>Gnathostoma</taxon>
    </lineage>
</organism>
<comment type="caution">
    <text evidence="2">The sequence shown here is derived from an EMBL/GenBank/DDBJ whole genome shotgun (WGS) entry which is preliminary data.</text>
</comment>
<reference evidence="2 3" key="1">
    <citation type="submission" date="2024-08" db="EMBL/GenBank/DDBJ databases">
        <title>Gnathostoma spinigerum genome.</title>
        <authorList>
            <person name="Gonzalez-Bertolin B."/>
            <person name="Monzon S."/>
            <person name="Zaballos A."/>
            <person name="Jimenez P."/>
            <person name="Dekumyoy P."/>
            <person name="Varona S."/>
            <person name="Cuesta I."/>
            <person name="Sumanam S."/>
            <person name="Adisakwattana P."/>
            <person name="Gasser R.B."/>
            <person name="Hernandez-Gonzalez A."/>
            <person name="Young N.D."/>
            <person name="Perteguer M.J."/>
        </authorList>
    </citation>
    <scope>NUCLEOTIDE SEQUENCE [LARGE SCALE GENOMIC DNA]</scope>
    <source>
        <strain evidence="2">AL3</strain>
        <tissue evidence="2">Liver</tissue>
    </source>
</reference>
<protein>
    <recommendedName>
        <fullName evidence="1">Tetratricopeptide repeat protein 21A/21B C-terminal ARM domain-containing protein</fullName>
    </recommendedName>
</protein>
<gene>
    <name evidence="2" type="ORF">AB6A40_000205</name>
</gene>
<dbReference type="Gene3D" id="1.25.40.10">
    <property type="entry name" value="Tetratricopeptide repeat domain"/>
    <property type="match status" value="1"/>
</dbReference>
<keyword evidence="3" id="KW-1185">Reference proteome</keyword>
<dbReference type="InterPro" id="IPR040364">
    <property type="entry name" value="TTC21A/TTC21B"/>
</dbReference>
<dbReference type="AlphaFoldDB" id="A0ABD6E802"/>
<dbReference type="InterPro" id="IPR056834">
    <property type="entry name" value="ARM_TT21_C"/>
</dbReference>
<dbReference type="InterPro" id="IPR011990">
    <property type="entry name" value="TPR-like_helical_dom_sf"/>
</dbReference>
<dbReference type="EMBL" id="JBGFUD010000051">
    <property type="protein sequence ID" value="MFH4973496.1"/>
    <property type="molecule type" value="Genomic_DNA"/>
</dbReference>